<sequence>MSQLIAGYLPLFDLYLLHLGLAFSQYIVLRAGVFSLASAALAGIGAYTAGIFAVKLGAHPLLGLTAGTLTGMLAALFLSIPLARLRGVYQAIATVAFIQIVVSLNIYSEGLTGGAMGLNGIPKSVGTGSLLIAAAAVTYLVWAIERNRLGRAFNAIRQDEAVAASLGISITWHQSLAFAISGALAGLFGGLQAYHSYALDPNQFGFHLLITILSYVILGGRNSVLGPLIGTAILIILPELARPLAANRMVIYGAMLIVVINYLPKGIADTVIQQVRDRRLRLSGGAS</sequence>
<feature type="transmembrane region" description="Helical" evidence="6">
    <location>
        <begin position="176"/>
        <end position="194"/>
    </location>
</feature>
<feature type="transmembrane region" description="Helical" evidence="6">
    <location>
        <begin position="6"/>
        <end position="29"/>
    </location>
</feature>
<proteinExistence type="predicted"/>
<dbReference type="Proteomes" id="UP000221168">
    <property type="component" value="Unassembled WGS sequence"/>
</dbReference>
<evidence type="ECO:0000313" key="8">
    <source>
        <dbReference type="Proteomes" id="UP000221168"/>
    </source>
</evidence>
<keyword evidence="5 6" id="KW-0472">Membrane</keyword>
<name>A0A2G1QMT0_9HYPH</name>
<keyword evidence="4 6" id="KW-1133">Transmembrane helix</keyword>
<evidence type="ECO:0000256" key="3">
    <source>
        <dbReference type="ARBA" id="ARBA00022692"/>
    </source>
</evidence>
<gene>
    <name evidence="7" type="ORF">CSC94_11965</name>
</gene>
<dbReference type="EMBL" id="PDVP01000006">
    <property type="protein sequence ID" value="PHP66812.1"/>
    <property type="molecule type" value="Genomic_DNA"/>
</dbReference>
<evidence type="ECO:0000256" key="2">
    <source>
        <dbReference type="ARBA" id="ARBA00022475"/>
    </source>
</evidence>
<feature type="transmembrane region" description="Helical" evidence="6">
    <location>
        <begin position="36"/>
        <end position="54"/>
    </location>
</feature>
<organism evidence="7 8">
    <name type="scientific">Zhengella mangrovi</name>
    <dbReference type="NCBI Taxonomy" id="1982044"/>
    <lineage>
        <taxon>Bacteria</taxon>
        <taxon>Pseudomonadati</taxon>
        <taxon>Pseudomonadota</taxon>
        <taxon>Alphaproteobacteria</taxon>
        <taxon>Hyphomicrobiales</taxon>
        <taxon>Notoacmeibacteraceae</taxon>
        <taxon>Zhengella</taxon>
    </lineage>
</organism>
<keyword evidence="3 6" id="KW-0812">Transmembrane</keyword>
<dbReference type="PANTHER" id="PTHR30482">
    <property type="entry name" value="HIGH-AFFINITY BRANCHED-CHAIN AMINO ACID TRANSPORT SYSTEM PERMEASE"/>
    <property type="match status" value="1"/>
</dbReference>
<keyword evidence="2" id="KW-1003">Cell membrane</keyword>
<dbReference type="CDD" id="cd06581">
    <property type="entry name" value="TM_PBP1_LivM_like"/>
    <property type="match status" value="1"/>
</dbReference>
<evidence type="ECO:0000256" key="5">
    <source>
        <dbReference type="ARBA" id="ARBA00023136"/>
    </source>
</evidence>
<evidence type="ECO:0000256" key="6">
    <source>
        <dbReference type="SAM" id="Phobius"/>
    </source>
</evidence>
<evidence type="ECO:0000313" key="7">
    <source>
        <dbReference type="EMBL" id="PHP66812.1"/>
    </source>
</evidence>
<feature type="transmembrane region" description="Helical" evidence="6">
    <location>
        <begin position="127"/>
        <end position="144"/>
    </location>
</feature>
<accession>A0A2G1QMT0</accession>
<dbReference type="InterPro" id="IPR043428">
    <property type="entry name" value="LivM-like"/>
</dbReference>
<dbReference type="GO" id="GO:0015658">
    <property type="term" value="F:branched-chain amino acid transmembrane transporter activity"/>
    <property type="evidence" value="ECO:0007669"/>
    <property type="project" value="InterPro"/>
</dbReference>
<feature type="transmembrane region" description="Helical" evidence="6">
    <location>
        <begin position="249"/>
        <end position="268"/>
    </location>
</feature>
<dbReference type="RefSeq" id="WP_099306578.1">
    <property type="nucleotide sequence ID" value="NZ_PDVP01000006.1"/>
</dbReference>
<feature type="transmembrane region" description="Helical" evidence="6">
    <location>
        <begin position="87"/>
        <end position="107"/>
    </location>
</feature>
<dbReference type="GO" id="GO:0005886">
    <property type="term" value="C:plasma membrane"/>
    <property type="evidence" value="ECO:0007669"/>
    <property type="project" value="UniProtKB-SubCell"/>
</dbReference>
<feature type="transmembrane region" description="Helical" evidence="6">
    <location>
        <begin position="60"/>
        <end position="80"/>
    </location>
</feature>
<comment type="caution">
    <text evidence="7">The sequence shown here is derived from an EMBL/GenBank/DDBJ whole genome shotgun (WGS) entry which is preliminary data.</text>
</comment>
<dbReference type="AlphaFoldDB" id="A0A2G1QMT0"/>
<feature type="transmembrane region" description="Helical" evidence="6">
    <location>
        <begin position="206"/>
        <end position="237"/>
    </location>
</feature>
<reference evidence="7 8" key="1">
    <citation type="submission" date="2017-10" db="EMBL/GenBank/DDBJ databases">
        <title>Sedimentibacterium mangrovi gen. nov., sp. nov., a novel member of family Phyllobacteriacea isolated from mangrove sediment.</title>
        <authorList>
            <person name="Liao H."/>
            <person name="Tian Y."/>
        </authorList>
    </citation>
    <scope>NUCLEOTIDE SEQUENCE [LARGE SCALE GENOMIC DNA]</scope>
    <source>
        <strain evidence="7 8">X9-2-2</strain>
    </source>
</reference>
<evidence type="ECO:0000256" key="1">
    <source>
        <dbReference type="ARBA" id="ARBA00004651"/>
    </source>
</evidence>
<dbReference type="PANTHER" id="PTHR30482:SF20">
    <property type="entry name" value="HIGH-AFFINITY BRANCHED-CHAIN AMINO ACID TRANSPORT SYSTEM PERMEASE PROTEIN LIVM"/>
    <property type="match status" value="1"/>
</dbReference>
<dbReference type="OrthoDB" id="9814461at2"/>
<keyword evidence="8" id="KW-1185">Reference proteome</keyword>
<evidence type="ECO:0000256" key="4">
    <source>
        <dbReference type="ARBA" id="ARBA00022989"/>
    </source>
</evidence>
<comment type="subcellular location">
    <subcellularLocation>
        <location evidence="1">Cell membrane</location>
        <topology evidence="1">Multi-pass membrane protein</topology>
    </subcellularLocation>
</comment>
<protein>
    <submittedName>
        <fullName evidence="7">Amino acid ABC transporter permease</fullName>
    </submittedName>
</protein>
<dbReference type="Pfam" id="PF02653">
    <property type="entry name" value="BPD_transp_2"/>
    <property type="match status" value="1"/>
</dbReference>
<dbReference type="InterPro" id="IPR001851">
    <property type="entry name" value="ABC_transp_permease"/>
</dbReference>